<evidence type="ECO:0008006" key="3">
    <source>
        <dbReference type="Google" id="ProtNLM"/>
    </source>
</evidence>
<keyword evidence="1" id="KW-0233">DNA recombination</keyword>
<protein>
    <recommendedName>
        <fullName evidence="3">Core-binding (CB) domain-containing protein</fullName>
    </recommendedName>
</protein>
<gene>
    <name evidence="2" type="ORF">H257_18102</name>
</gene>
<dbReference type="EMBL" id="KI913249">
    <property type="protein sequence ID" value="ETV65112.1"/>
    <property type="molecule type" value="Genomic_DNA"/>
</dbReference>
<dbReference type="InterPro" id="IPR011010">
    <property type="entry name" value="DNA_brk_join_enz"/>
</dbReference>
<dbReference type="GeneID" id="20820098"/>
<dbReference type="GO" id="GO:0003677">
    <property type="term" value="F:DNA binding"/>
    <property type="evidence" value="ECO:0007669"/>
    <property type="project" value="InterPro"/>
</dbReference>
<organism evidence="2">
    <name type="scientific">Aphanomyces astaci</name>
    <name type="common">Crayfish plague agent</name>
    <dbReference type="NCBI Taxonomy" id="112090"/>
    <lineage>
        <taxon>Eukaryota</taxon>
        <taxon>Sar</taxon>
        <taxon>Stramenopiles</taxon>
        <taxon>Oomycota</taxon>
        <taxon>Saprolegniomycetes</taxon>
        <taxon>Saprolegniales</taxon>
        <taxon>Verrucalvaceae</taxon>
        <taxon>Aphanomyces</taxon>
    </lineage>
</organism>
<sequence>MNHSRTRYNYAIDCRISHANSLRPCPMKRRCKPDAVDRHAMNPSNRPMLEVDTITLAVDKVCPVSTTAACTYRGMSSENTATFHQPLEQKKFSIMNATTVPPKQPSKFAKFCKDVLAIDPAGATPGACTDFFHHLYSLGKTARTVDSAKTALVAYFQALKVDPNPARDVESKQYVAHPLSVYELSLLENSLASSHMFVGALYRFLLCASYIGCFRISEMLNLTWDDVALQHDGDSQYVSLRLRWHKMASVQSDSQIYHLVDEKSFTCLRVCGLFSDYVGLVNRASPNLASKSFVFPAYTLESSGTPRLNCNSTVAEMNVQDLCNAIVKSLQNNVHVLPAAVVAADVARTLPPPVAAKSQRQITLDSFVSHAVVPTARSANEAWTQWFTGDPAVGLYQPLRSFNKQMIRADRRKYSERLTLSLAFSNNTLSEVRKRKRKGRLQ</sequence>
<reference evidence="2" key="1">
    <citation type="submission" date="2013-12" db="EMBL/GenBank/DDBJ databases">
        <title>The Genome Sequence of Aphanomyces astaci APO3.</title>
        <authorList>
            <consortium name="The Broad Institute Genomics Platform"/>
            <person name="Russ C."/>
            <person name="Tyler B."/>
            <person name="van West P."/>
            <person name="Dieguez-Uribeondo J."/>
            <person name="Young S.K."/>
            <person name="Zeng Q."/>
            <person name="Gargeya S."/>
            <person name="Fitzgerald M."/>
            <person name="Abouelleil A."/>
            <person name="Alvarado L."/>
            <person name="Chapman S.B."/>
            <person name="Gainer-Dewar J."/>
            <person name="Goldberg J."/>
            <person name="Griggs A."/>
            <person name="Gujja S."/>
            <person name="Hansen M."/>
            <person name="Howarth C."/>
            <person name="Imamovic A."/>
            <person name="Ireland A."/>
            <person name="Larimer J."/>
            <person name="McCowan C."/>
            <person name="Murphy C."/>
            <person name="Pearson M."/>
            <person name="Poon T.W."/>
            <person name="Priest M."/>
            <person name="Roberts A."/>
            <person name="Saif S."/>
            <person name="Shea T."/>
            <person name="Sykes S."/>
            <person name="Wortman J."/>
            <person name="Nusbaum C."/>
            <person name="Birren B."/>
        </authorList>
    </citation>
    <scope>NUCLEOTIDE SEQUENCE [LARGE SCALE GENOMIC DNA]</scope>
    <source>
        <strain evidence="2">APO3</strain>
    </source>
</reference>
<name>W4FCA4_APHAT</name>
<dbReference type="Gene3D" id="1.10.443.10">
    <property type="entry name" value="Intergrase catalytic core"/>
    <property type="match status" value="1"/>
</dbReference>
<dbReference type="InterPro" id="IPR013762">
    <property type="entry name" value="Integrase-like_cat_sf"/>
</dbReference>
<dbReference type="GO" id="GO:0006310">
    <property type="term" value="P:DNA recombination"/>
    <property type="evidence" value="ECO:0007669"/>
    <property type="project" value="UniProtKB-KW"/>
</dbReference>
<dbReference type="GO" id="GO:0015074">
    <property type="term" value="P:DNA integration"/>
    <property type="evidence" value="ECO:0007669"/>
    <property type="project" value="InterPro"/>
</dbReference>
<evidence type="ECO:0000256" key="1">
    <source>
        <dbReference type="ARBA" id="ARBA00023172"/>
    </source>
</evidence>
<accession>W4FCA4</accession>
<dbReference type="VEuPathDB" id="FungiDB:H257_18102"/>
<dbReference type="SUPFAM" id="SSF56349">
    <property type="entry name" value="DNA breaking-rejoining enzymes"/>
    <property type="match status" value="1"/>
</dbReference>
<dbReference type="RefSeq" id="XP_009845415.1">
    <property type="nucleotide sequence ID" value="XM_009847113.1"/>
</dbReference>
<proteinExistence type="predicted"/>
<evidence type="ECO:0000313" key="2">
    <source>
        <dbReference type="EMBL" id="ETV65112.1"/>
    </source>
</evidence>
<dbReference type="AlphaFoldDB" id="W4FCA4"/>